<comment type="catalytic activity">
    <reaction evidence="10">
        <text>(2R)-2-phosphoglycerate = phosphoenolpyruvate + H2O</text>
        <dbReference type="Rhea" id="RHEA:10164"/>
        <dbReference type="ChEBI" id="CHEBI:15377"/>
        <dbReference type="ChEBI" id="CHEBI:58289"/>
        <dbReference type="ChEBI" id="CHEBI:58702"/>
        <dbReference type="EC" id="4.2.1.11"/>
    </reaction>
</comment>
<dbReference type="InterPro" id="IPR029017">
    <property type="entry name" value="Enolase-like_N"/>
</dbReference>
<dbReference type="GO" id="GO:0005576">
    <property type="term" value="C:extracellular region"/>
    <property type="evidence" value="ECO:0007669"/>
    <property type="project" value="UniProtKB-SubCell"/>
</dbReference>
<keyword evidence="7 10" id="KW-0460">Magnesium</keyword>
<dbReference type="FunFam" id="3.30.390.10:FF:000001">
    <property type="entry name" value="Enolase"/>
    <property type="match status" value="1"/>
</dbReference>
<dbReference type="PIRSF" id="PIRSF001400">
    <property type="entry name" value="Enolase"/>
    <property type="match status" value="1"/>
</dbReference>
<evidence type="ECO:0000256" key="11">
    <source>
        <dbReference type="PIRSR" id="PIRSR001400-1"/>
    </source>
</evidence>
<dbReference type="SMART" id="SM01193">
    <property type="entry name" value="Enolase_N"/>
    <property type="match status" value="1"/>
</dbReference>
<feature type="binding site" evidence="12">
    <location>
        <position position="155"/>
    </location>
    <ligand>
        <name>substrate</name>
    </ligand>
</feature>
<dbReference type="GO" id="GO:0006096">
    <property type="term" value="P:glycolytic process"/>
    <property type="evidence" value="ECO:0007669"/>
    <property type="project" value="UniProtKB-UniRule"/>
</dbReference>
<comment type="similarity">
    <text evidence="2 10">Belongs to the enolase family.</text>
</comment>
<dbReference type="SUPFAM" id="SSF54826">
    <property type="entry name" value="Enolase N-terminal domain-like"/>
    <property type="match status" value="1"/>
</dbReference>
<evidence type="ECO:0000256" key="9">
    <source>
        <dbReference type="ARBA" id="ARBA00023239"/>
    </source>
</evidence>
<evidence type="ECO:0000256" key="6">
    <source>
        <dbReference type="ARBA" id="ARBA00022723"/>
    </source>
</evidence>
<dbReference type="InterPro" id="IPR020811">
    <property type="entry name" value="Enolase_N"/>
</dbReference>
<feature type="binding site" evidence="10 13">
    <location>
        <position position="334"/>
    </location>
    <ligand>
        <name>Mg(2+)</name>
        <dbReference type="ChEBI" id="CHEBI:18420"/>
    </ligand>
</feature>
<keyword evidence="17" id="KW-1185">Reference proteome</keyword>
<feature type="binding site" evidence="12">
    <location>
        <begin position="386"/>
        <end position="389"/>
    </location>
    <ligand>
        <name>substrate</name>
    </ligand>
</feature>
<dbReference type="RefSeq" id="WP_053945868.1">
    <property type="nucleotide sequence ID" value="NZ_CP012622.1"/>
</dbReference>
<feature type="binding site" evidence="10">
    <location>
        <position position="388"/>
    </location>
    <ligand>
        <name>(2R)-2-phosphoglycerate</name>
        <dbReference type="ChEBI" id="CHEBI:58289"/>
    </ligand>
</feature>
<name>A0A0M4KDY8_9MOLU</name>
<feature type="binding site" evidence="10">
    <location>
        <position position="163"/>
    </location>
    <ligand>
        <name>(2R)-2-phosphoglycerate</name>
        <dbReference type="ChEBI" id="CHEBI:58289"/>
    </ligand>
</feature>
<dbReference type="InterPro" id="IPR036849">
    <property type="entry name" value="Enolase-like_C_sf"/>
</dbReference>
<feature type="binding site" evidence="10 13">
    <location>
        <position position="307"/>
    </location>
    <ligand>
        <name>Mg(2+)</name>
        <dbReference type="ChEBI" id="CHEBI:18420"/>
    </ligand>
</feature>
<feature type="domain" description="Enolase C-terminal TIM barrel" evidence="14">
    <location>
        <begin position="139"/>
        <end position="447"/>
    </location>
</feature>
<comment type="pathway">
    <text evidence="1 10">Carbohydrate degradation; glycolysis; pyruvate from D-glyceraldehyde 3-phosphate: step 4/5.</text>
</comment>
<dbReference type="GO" id="GO:0000015">
    <property type="term" value="C:phosphopyruvate hydratase complex"/>
    <property type="evidence" value="ECO:0007669"/>
    <property type="project" value="InterPro"/>
</dbReference>
<feature type="binding site" evidence="10">
    <location>
        <position position="389"/>
    </location>
    <ligand>
        <name>(2R)-2-phosphoglycerate</name>
        <dbReference type="ChEBI" id="CHEBI:58289"/>
    </ligand>
</feature>
<proteinExistence type="inferred from homology"/>
<evidence type="ECO:0000259" key="15">
    <source>
        <dbReference type="SMART" id="SM01193"/>
    </source>
</evidence>
<dbReference type="InterPro" id="IPR000941">
    <property type="entry name" value="Enolase"/>
</dbReference>
<keyword evidence="10" id="KW-0963">Cytoplasm</keyword>
<reference evidence="16 17" key="1">
    <citation type="journal article" date="2015" name="Genome Announc.">
        <title>Complete Genome Sequence of Spiroplasma cantharicola CC-1T (DSM 21588), a Bacterium Isolated from Soldier Beetle (Cantharis carolinus).</title>
        <authorList>
            <person name="Lo W.S."/>
            <person name="Liu P.Y."/>
            <person name="Kuo C.H."/>
        </authorList>
    </citation>
    <scope>NUCLEOTIDE SEQUENCE [LARGE SCALE GENOMIC DNA]</scope>
    <source>
        <strain evidence="16 17">CC-1</strain>
    </source>
</reference>
<dbReference type="SFLD" id="SFLDS00001">
    <property type="entry name" value="Enolase"/>
    <property type="match status" value="1"/>
</dbReference>
<evidence type="ECO:0000256" key="2">
    <source>
        <dbReference type="ARBA" id="ARBA00009604"/>
    </source>
</evidence>
<dbReference type="UniPathway" id="UPA00109">
    <property type="reaction ID" value="UER00187"/>
</dbReference>
<evidence type="ECO:0000256" key="1">
    <source>
        <dbReference type="ARBA" id="ARBA00005031"/>
    </source>
</evidence>
<keyword evidence="8 10" id="KW-0324">Glycolysis</keyword>
<dbReference type="PANTHER" id="PTHR11902:SF1">
    <property type="entry name" value="ENOLASE"/>
    <property type="match status" value="1"/>
</dbReference>
<protein>
    <recommendedName>
        <fullName evidence="4 10">Enolase</fullName>
        <ecNumber evidence="3 10">4.2.1.11</ecNumber>
    </recommendedName>
    <alternativeName>
        <fullName evidence="10">2-phospho-D-glycerate hydro-lyase</fullName>
    </alternativeName>
    <alternativeName>
        <fullName evidence="10">2-phosphoglycerate dehydratase</fullName>
    </alternativeName>
</protein>
<dbReference type="Gene3D" id="3.30.390.10">
    <property type="entry name" value="Enolase-like, N-terminal domain"/>
    <property type="match status" value="1"/>
</dbReference>
<dbReference type="Pfam" id="PF00113">
    <property type="entry name" value="Enolase_C"/>
    <property type="match status" value="1"/>
</dbReference>
<keyword evidence="6 10" id="KW-0479">Metal-binding</keyword>
<evidence type="ECO:0000259" key="14">
    <source>
        <dbReference type="SMART" id="SM01192"/>
    </source>
</evidence>
<keyword evidence="5 10" id="KW-0964">Secreted</keyword>
<dbReference type="PROSITE" id="PS00164">
    <property type="entry name" value="ENOLASE"/>
    <property type="match status" value="1"/>
</dbReference>
<keyword evidence="9 10" id="KW-0456">Lyase</keyword>
<feature type="binding site" evidence="10">
    <location>
        <position position="410"/>
    </location>
    <ligand>
        <name>(2R)-2-phosphoglycerate</name>
        <dbReference type="ChEBI" id="CHEBI:58289"/>
    </ligand>
</feature>
<evidence type="ECO:0000256" key="3">
    <source>
        <dbReference type="ARBA" id="ARBA00012058"/>
    </source>
</evidence>
<evidence type="ECO:0000256" key="8">
    <source>
        <dbReference type="ARBA" id="ARBA00023152"/>
    </source>
</evidence>
<evidence type="ECO:0000256" key="5">
    <source>
        <dbReference type="ARBA" id="ARBA00022525"/>
    </source>
</evidence>
<dbReference type="InterPro" id="IPR020810">
    <property type="entry name" value="Enolase_C"/>
</dbReference>
<evidence type="ECO:0000313" key="17">
    <source>
        <dbReference type="Proteomes" id="UP000063919"/>
    </source>
</evidence>
<feature type="domain" description="Enolase N-terminal" evidence="15">
    <location>
        <begin position="4"/>
        <end position="134"/>
    </location>
</feature>
<comment type="cofactor">
    <cofactor evidence="10">
        <name>Mg(2+)</name>
        <dbReference type="ChEBI" id="CHEBI:18420"/>
    </cofactor>
    <text evidence="10">Binds a second Mg(2+) ion via substrate during catalysis.</text>
</comment>
<dbReference type="SFLD" id="SFLDG00178">
    <property type="entry name" value="enolase"/>
    <property type="match status" value="1"/>
</dbReference>
<dbReference type="GO" id="GO:0004634">
    <property type="term" value="F:phosphopyruvate hydratase activity"/>
    <property type="evidence" value="ECO:0007669"/>
    <property type="project" value="UniProtKB-UniRule"/>
</dbReference>
<dbReference type="PATRIC" id="fig|362837.3.peg.186"/>
<dbReference type="EMBL" id="CP012622">
    <property type="protein sequence ID" value="ALD66095.1"/>
    <property type="molecule type" value="Genomic_DNA"/>
</dbReference>
<evidence type="ECO:0000256" key="10">
    <source>
        <dbReference type="HAMAP-Rule" id="MF_00318"/>
    </source>
</evidence>
<dbReference type="Pfam" id="PF03952">
    <property type="entry name" value="Enolase_N"/>
    <property type="match status" value="1"/>
</dbReference>
<dbReference type="SFLD" id="SFLDF00002">
    <property type="entry name" value="enolase"/>
    <property type="match status" value="1"/>
</dbReference>
<dbReference type="Gene3D" id="3.20.20.120">
    <property type="entry name" value="Enolase-like C-terminal domain"/>
    <property type="match status" value="1"/>
</dbReference>
<dbReference type="HAMAP" id="MF_00318">
    <property type="entry name" value="Enolase"/>
    <property type="match status" value="1"/>
</dbReference>
<dbReference type="GO" id="GO:0009986">
    <property type="term" value="C:cell surface"/>
    <property type="evidence" value="ECO:0007669"/>
    <property type="project" value="UniProtKB-SubCell"/>
</dbReference>
<feature type="active site" description="Proton donor" evidence="10 11">
    <location>
        <position position="205"/>
    </location>
</feature>
<sequence>MSKITSIIAREVLDSRGFPTVQVDVTTEFGGFGTAKVPSGASTGSREALELRDGDKKRFNGKGVLKAVANVNTKIAKEIIGMEVTEQVKIDTKMCQLDGDDFKKNLGANAILGVSLAVAKAAASELEIPLYRYIGGTNARRLPVPMLNVINGGEHADSAIDFQEFMIMPVGAPTFSESLRWASETFQALKSLLHDKKDITAVGDEGGFAPNFAWAYPKETIEAFKAKTPVEVALDLLVEAIKKAGYKTGKDGIMIAMDCANSELYINGKYHFKKIEKLTGKEWALTTDEMVSFLDKLVDKYPIISIEDGLAESDWDGFQKQVKTMGHKIQIVGDDLFVTNPKITAEGIEKKAANSVLIKLNQIGTLTETIETIQMAQKAGWTAVTSHRSGETEDSTIADLAVALNTGQIKTGSMSRSDRIAKYNRLIEIEAELGEAAIYDGLKSFYNLTK</sequence>
<feature type="binding site" evidence="12">
    <location>
        <position position="164"/>
    </location>
    <ligand>
        <name>substrate</name>
    </ligand>
</feature>
<evidence type="ECO:0000256" key="4">
    <source>
        <dbReference type="ARBA" id="ARBA00017068"/>
    </source>
</evidence>
<dbReference type="PRINTS" id="PR00148">
    <property type="entry name" value="ENOLASE"/>
</dbReference>
<evidence type="ECO:0000256" key="13">
    <source>
        <dbReference type="PIRSR" id="PIRSR001400-3"/>
    </source>
</evidence>
<dbReference type="OrthoDB" id="9804716at2"/>
<dbReference type="CDD" id="cd03313">
    <property type="entry name" value="enolase"/>
    <property type="match status" value="1"/>
</dbReference>
<feature type="binding site" evidence="12">
    <location>
        <position position="307"/>
    </location>
    <ligand>
        <name>substrate</name>
    </ligand>
</feature>
<dbReference type="KEGG" id="scj:SCANT_v1c01850"/>
<evidence type="ECO:0000256" key="7">
    <source>
        <dbReference type="ARBA" id="ARBA00022842"/>
    </source>
</evidence>
<dbReference type="PANTHER" id="PTHR11902">
    <property type="entry name" value="ENOLASE"/>
    <property type="match status" value="1"/>
</dbReference>
<dbReference type="SUPFAM" id="SSF51604">
    <property type="entry name" value="Enolase C-terminal domain-like"/>
    <property type="match status" value="1"/>
</dbReference>
<dbReference type="SMART" id="SM01192">
    <property type="entry name" value="Enolase_C"/>
    <property type="match status" value="1"/>
</dbReference>
<feature type="binding site" evidence="12">
    <location>
        <position position="334"/>
    </location>
    <ligand>
        <name>substrate</name>
    </ligand>
</feature>
<dbReference type="NCBIfam" id="TIGR01060">
    <property type="entry name" value="eno"/>
    <property type="match status" value="1"/>
</dbReference>
<comment type="function">
    <text evidence="10">Catalyzes the reversible conversion of 2-phosphoglycerate (2-PG) into phosphoenolpyruvate (PEP). It is essential for the degradation of carbohydrates via glycolysis.</text>
</comment>
<organism evidence="16 17">
    <name type="scientific">Spiroplasma cantharicola</name>
    <dbReference type="NCBI Taxonomy" id="362837"/>
    <lineage>
        <taxon>Bacteria</taxon>
        <taxon>Bacillati</taxon>
        <taxon>Mycoplasmatota</taxon>
        <taxon>Mollicutes</taxon>
        <taxon>Entomoplasmatales</taxon>
        <taxon>Spiroplasmataceae</taxon>
        <taxon>Spiroplasma</taxon>
    </lineage>
</organism>
<dbReference type="EC" id="4.2.1.11" evidence="3 10"/>
<dbReference type="GO" id="GO:0000287">
    <property type="term" value="F:magnesium ion binding"/>
    <property type="evidence" value="ECO:0007669"/>
    <property type="project" value="UniProtKB-UniRule"/>
</dbReference>
<evidence type="ECO:0000313" key="16">
    <source>
        <dbReference type="EMBL" id="ALD66095.1"/>
    </source>
</evidence>
<dbReference type="STRING" id="362837.SCANT_v1c01850"/>
<dbReference type="InterPro" id="IPR020809">
    <property type="entry name" value="Enolase_CS"/>
</dbReference>
<accession>A0A0M4KDY8</accession>
<comment type="cofactor">
    <cofactor evidence="13">
        <name>Mg(2+)</name>
        <dbReference type="ChEBI" id="CHEBI:18420"/>
    </cofactor>
    <text evidence="13">Mg(2+) is required for catalysis and for stabilizing the dimer.</text>
</comment>
<dbReference type="Proteomes" id="UP000063919">
    <property type="component" value="Chromosome"/>
</dbReference>
<dbReference type="AlphaFoldDB" id="A0A0M4KDY8"/>
<evidence type="ECO:0000256" key="12">
    <source>
        <dbReference type="PIRSR" id="PIRSR001400-2"/>
    </source>
</evidence>
<feature type="binding site" evidence="10">
    <location>
        <position position="359"/>
    </location>
    <ligand>
        <name>(2R)-2-phosphoglycerate</name>
        <dbReference type="ChEBI" id="CHEBI:58289"/>
    </ligand>
</feature>
<feature type="active site" description="Proton acceptor" evidence="10 11">
    <location>
        <position position="359"/>
    </location>
</feature>
<gene>
    <name evidence="10 16" type="primary">eno</name>
    <name evidence="16" type="ORF">SCANT_v1c01850</name>
</gene>
<feature type="binding site" evidence="10 13">
    <location>
        <position position="258"/>
    </location>
    <ligand>
        <name>Mg(2+)</name>
        <dbReference type="ChEBI" id="CHEBI:18420"/>
    </ligand>
</feature>
<comment type="subcellular location">
    <subcellularLocation>
        <location evidence="10">Cytoplasm</location>
    </subcellularLocation>
    <subcellularLocation>
        <location evidence="10">Secreted</location>
    </subcellularLocation>
    <subcellularLocation>
        <location evidence="10">Cell surface</location>
    </subcellularLocation>
    <text evidence="10">Fractions of enolase are present in both the cytoplasm and on the cell surface.</text>
</comment>
<feature type="binding site" evidence="12">
    <location>
        <position position="410"/>
    </location>
    <ligand>
        <name>substrate</name>
    </ligand>
</feature>